<sequence>MGRPNKSEEKRHQILDAFERIILKDGFAKASQRKIAQEADMNQPMIHHYFAGSEEMLDALLNRVMQRYQEALDDFVASHEQPNLESLIEFVCSEKFHRISRQNEVFFALIGQGGHQDSVFQKMSDVYHEFHNTIVGMLRQGGLNEPDRVGYMLMCFIIGHDWAKKLGFGEQRNQDMTKNLINLASMATVN</sequence>
<gene>
    <name evidence="4" type="ORF">GCM10022277_16550</name>
</gene>
<evidence type="ECO:0000256" key="1">
    <source>
        <dbReference type="ARBA" id="ARBA00023125"/>
    </source>
</evidence>
<dbReference type="PANTHER" id="PTHR43479:SF11">
    <property type="entry name" value="ACREF_ENVCD OPERON REPRESSOR-RELATED"/>
    <property type="match status" value="1"/>
</dbReference>
<feature type="DNA-binding region" description="H-T-H motif" evidence="2">
    <location>
        <begin position="31"/>
        <end position="50"/>
    </location>
</feature>
<feature type="domain" description="HTH tetR-type" evidence="3">
    <location>
        <begin position="8"/>
        <end position="68"/>
    </location>
</feature>
<dbReference type="SUPFAM" id="SSF46689">
    <property type="entry name" value="Homeodomain-like"/>
    <property type="match status" value="1"/>
</dbReference>
<dbReference type="InterPro" id="IPR001647">
    <property type="entry name" value="HTH_TetR"/>
</dbReference>
<dbReference type="PANTHER" id="PTHR43479">
    <property type="entry name" value="ACREF/ENVCD OPERON REPRESSOR-RELATED"/>
    <property type="match status" value="1"/>
</dbReference>
<comment type="caution">
    <text evidence="4">The sequence shown here is derived from an EMBL/GenBank/DDBJ whole genome shotgun (WGS) entry which is preliminary data.</text>
</comment>
<evidence type="ECO:0000256" key="2">
    <source>
        <dbReference type="PROSITE-ProRule" id="PRU00335"/>
    </source>
</evidence>
<dbReference type="InterPro" id="IPR050624">
    <property type="entry name" value="HTH-type_Tx_Regulator"/>
</dbReference>
<proteinExistence type="predicted"/>
<organism evidence="4 5">
    <name type="scientific">Litoribacillus peritrichatus</name>
    <dbReference type="NCBI Taxonomy" id="718191"/>
    <lineage>
        <taxon>Bacteria</taxon>
        <taxon>Pseudomonadati</taxon>
        <taxon>Pseudomonadota</taxon>
        <taxon>Gammaproteobacteria</taxon>
        <taxon>Oceanospirillales</taxon>
        <taxon>Oceanospirillaceae</taxon>
        <taxon>Litoribacillus</taxon>
    </lineage>
</organism>
<dbReference type="Gene3D" id="1.10.357.10">
    <property type="entry name" value="Tetracycline Repressor, domain 2"/>
    <property type="match status" value="1"/>
</dbReference>
<dbReference type="Proteomes" id="UP001501565">
    <property type="component" value="Unassembled WGS sequence"/>
</dbReference>
<protein>
    <recommendedName>
        <fullName evidence="3">HTH tetR-type domain-containing protein</fullName>
    </recommendedName>
</protein>
<name>A0ABP7MHU1_9GAMM</name>
<keyword evidence="1 2" id="KW-0238">DNA-binding</keyword>
<dbReference type="InterPro" id="IPR009057">
    <property type="entry name" value="Homeodomain-like_sf"/>
</dbReference>
<dbReference type="RefSeq" id="WP_344797386.1">
    <property type="nucleotide sequence ID" value="NZ_BAABBN010000004.1"/>
</dbReference>
<dbReference type="EMBL" id="BAABBN010000004">
    <property type="protein sequence ID" value="GAA3921402.1"/>
    <property type="molecule type" value="Genomic_DNA"/>
</dbReference>
<dbReference type="Pfam" id="PF00440">
    <property type="entry name" value="TetR_N"/>
    <property type="match status" value="1"/>
</dbReference>
<accession>A0ABP7MHU1</accession>
<evidence type="ECO:0000313" key="4">
    <source>
        <dbReference type="EMBL" id="GAA3921402.1"/>
    </source>
</evidence>
<reference evidence="5" key="1">
    <citation type="journal article" date="2019" name="Int. J. Syst. Evol. Microbiol.">
        <title>The Global Catalogue of Microorganisms (GCM) 10K type strain sequencing project: providing services to taxonomists for standard genome sequencing and annotation.</title>
        <authorList>
            <consortium name="The Broad Institute Genomics Platform"/>
            <consortium name="The Broad Institute Genome Sequencing Center for Infectious Disease"/>
            <person name="Wu L."/>
            <person name="Ma J."/>
        </authorList>
    </citation>
    <scope>NUCLEOTIDE SEQUENCE [LARGE SCALE GENOMIC DNA]</scope>
    <source>
        <strain evidence="5">JCM 17551</strain>
    </source>
</reference>
<evidence type="ECO:0000313" key="5">
    <source>
        <dbReference type="Proteomes" id="UP001501565"/>
    </source>
</evidence>
<dbReference type="PROSITE" id="PS50977">
    <property type="entry name" value="HTH_TETR_2"/>
    <property type="match status" value="1"/>
</dbReference>
<evidence type="ECO:0000259" key="3">
    <source>
        <dbReference type="PROSITE" id="PS50977"/>
    </source>
</evidence>
<keyword evidence="5" id="KW-1185">Reference proteome</keyword>